<protein>
    <recommendedName>
        <fullName evidence="2">CNA-B domain-containing protein</fullName>
    </recommendedName>
</protein>
<keyword evidence="1" id="KW-0812">Transmembrane</keyword>
<feature type="transmembrane region" description="Helical" evidence="1">
    <location>
        <begin position="493"/>
        <end position="511"/>
    </location>
</feature>
<evidence type="ECO:0000313" key="3">
    <source>
        <dbReference type="EMBL" id="MET3617964.1"/>
    </source>
</evidence>
<keyword evidence="1" id="KW-1133">Transmembrane helix</keyword>
<dbReference type="Pfam" id="PF05738">
    <property type="entry name" value="Cna_B"/>
    <property type="match status" value="1"/>
</dbReference>
<dbReference type="EMBL" id="JBEPMA010000012">
    <property type="protein sequence ID" value="MET3617964.1"/>
    <property type="molecule type" value="Genomic_DNA"/>
</dbReference>
<dbReference type="RefSeq" id="WP_354368884.1">
    <property type="nucleotide sequence ID" value="NZ_JBEPMA010000012.1"/>
</dbReference>
<keyword evidence="1" id="KW-0472">Membrane</keyword>
<proteinExistence type="predicted"/>
<comment type="caution">
    <text evidence="3">The sequence shown here is derived from an EMBL/GenBank/DDBJ whole genome shotgun (WGS) entry which is preliminary data.</text>
</comment>
<name>A0ABV2JDW9_9FIRM</name>
<keyword evidence="4" id="KW-1185">Reference proteome</keyword>
<reference evidence="3 4" key="1">
    <citation type="submission" date="2024-06" db="EMBL/GenBank/DDBJ databases">
        <title>Genomic Encyclopedia of Type Strains, Phase IV (KMG-IV): sequencing the most valuable type-strain genomes for metagenomic binning, comparative biology and taxonomic classification.</title>
        <authorList>
            <person name="Goeker M."/>
        </authorList>
    </citation>
    <scope>NUCLEOTIDE SEQUENCE [LARGE SCALE GENOMIC DNA]</scope>
    <source>
        <strain evidence="3 4">DSM 21460</strain>
    </source>
</reference>
<evidence type="ECO:0000259" key="2">
    <source>
        <dbReference type="Pfam" id="PF05738"/>
    </source>
</evidence>
<dbReference type="Proteomes" id="UP001549162">
    <property type="component" value="Unassembled WGS sequence"/>
</dbReference>
<gene>
    <name evidence="3" type="ORF">ABID14_001599</name>
</gene>
<dbReference type="Gene3D" id="2.60.40.1140">
    <property type="entry name" value="Collagen-binding surface protein Cna, B-type domain"/>
    <property type="match status" value="1"/>
</dbReference>
<sequence length="521" mass="58275">MFEVIGKLTLGTEDSAIYIDGNSEVQTAFDDRGTVRNGGQLTMKNAVIMNSMNEHGYTGPIKVKKGGSFTMDGGRISNNTSYEKIDHDYNRPTSAGTVYVDPSASFTMNNGLIDNNNGGVTAYPKSELIITDDIIAGNRSGSGGGVAVSDQFLSEFSNVVNREYANTPADYEKHLKDNKAEANLNGGLIYKNYASTVPGLTEYNFYIKQDQNGFYTLYVPRLIIDGVPYDLFNVTKVEANKHGSYPKESFVEPQEESKPKVEVTNYDGPNHEIEFLKEWINGQDKVPEEITLVLTDKSGNKTEIKLTKKENWTKTLSDLEGLLKDSEYSVAEIELDDFTSEIEQGNSVLVIKGENKDGEEISFNYESKELNEALSGGNYRYRIFELEDKSIELNQENLDKFIRVEKQEDGSYIIYFADTVSLTEHLSIKAKNSYNPPNEPPEEPPVTPIVEEIKEEKPIISEKTEIVDVKENIVKTNNIKDNSVAPKTYDAGVTRYIVLTILSAISIALLEKKSKKYSKRK</sequence>
<dbReference type="InterPro" id="IPR008454">
    <property type="entry name" value="Collagen-bd_Cna-like_B-typ_dom"/>
</dbReference>
<organism evidence="3 4">
    <name type="scientific">Peptoniphilus olsenii</name>
    <dbReference type="NCBI Taxonomy" id="411570"/>
    <lineage>
        <taxon>Bacteria</taxon>
        <taxon>Bacillati</taxon>
        <taxon>Bacillota</taxon>
        <taxon>Tissierellia</taxon>
        <taxon>Tissierellales</taxon>
        <taxon>Peptoniphilaceae</taxon>
        <taxon>Peptoniphilus</taxon>
    </lineage>
</organism>
<accession>A0ABV2JDW9</accession>
<evidence type="ECO:0000313" key="4">
    <source>
        <dbReference type="Proteomes" id="UP001549162"/>
    </source>
</evidence>
<evidence type="ECO:0000256" key="1">
    <source>
        <dbReference type="SAM" id="Phobius"/>
    </source>
</evidence>
<feature type="domain" description="CNA-B" evidence="2">
    <location>
        <begin position="276"/>
        <end position="347"/>
    </location>
</feature>